<evidence type="ECO:0000313" key="3">
    <source>
        <dbReference type="Proteomes" id="UP000051638"/>
    </source>
</evidence>
<keyword evidence="3" id="KW-1185">Reference proteome</keyword>
<proteinExistence type="predicted"/>
<sequence>MFLWGILMPLIGIGVGVILQWTKLPLAPVDWMTLSLLAAIDLLINANYHYQALGWLIVVIASIGILTALGLAWNQGEILYRRFFKLWWRLLFFPSLIVYIVLISVHFI</sequence>
<evidence type="ECO:0000313" key="2">
    <source>
        <dbReference type="EMBL" id="KRM97134.1"/>
    </source>
</evidence>
<organism evidence="2 3">
    <name type="scientific">Loigolactobacillus rennini DSM 20253</name>
    <dbReference type="NCBI Taxonomy" id="1423796"/>
    <lineage>
        <taxon>Bacteria</taxon>
        <taxon>Bacillati</taxon>
        <taxon>Bacillota</taxon>
        <taxon>Bacilli</taxon>
        <taxon>Lactobacillales</taxon>
        <taxon>Lactobacillaceae</taxon>
        <taxon>Loigolactobacillus</taxon>
    </lineage>
</organism>
<feature type="transmembrane region" description="Helical" evidence="1">
    <location>
        <begin position="86"/>
        <end position="107"/>
    </location>
</feature>
<name>A0A0R2CYT0_9LACO</name>
<protein>
    <recommendedName>
        <fullName evidence="4">DUF3397 domain-containing protein</fullName>
    </recommendedName>
</protein>
<feature type="transmembrane region" description="Helical" evidence="1">
    <location>
        <begin position="6"/>
        <end position="22"/>
    </location>
</feature>
<evidence type="ECO:0008006" key="4">
    <source>
        <dbReference type="Google" id="ProtNLM"/>
    </source>
</evidence>
<keyword evidence="1" id="KW-1133">Transmembrane helix</keyword>
<gene>
    <name evidence="2" type="ORF">FC24_GL001812</name>
</gene>
<comment type="caution">
    <text evidence="2">The sequence shown here is derived from an EMBL/GenBank/DDBJ whole genome shotgun (WGS) entry which is preliminary data.</text>
</comment>
<accession>A0A0R2CYT0</accession>
<keyword evidence="1" id="KW-0472">Membrane</keyword>
<dbReference type="InterPro" id="IPR024515">
    <property type="entry name" value="DUF3397"/>
</dbReference>
<feature type="transmembrane region" description="Helical" evidence="1">
    <location>
        <begin position="52"/>
        <end position="74"/>
    </location>
</feature>
<keyword evidence="1" id="KW-0812">Transmembrane</keyword>
<reference evidence="2 3" key="1">
    <citation type="journal article" date="2015" name="Genome Announc.">
        <title>Expanding the biotechnology potential of lactobacilli through comparative genomics of 213 strains and associated genera.</title>
        <authorList>
            <person name="Sun Z."/>
            <person name="Harris H.M."/>
            <person name="McCann A."/>
            <person name="Guo C."/>
            <person name="Argimon S."/>
            <person name="Zhang W."/>
            <person name="Yang X."/>
            <person name="Jeffery I.B."/>
            <person name="Cooney J.C."/>
            <person name="Kagawa T.F."/>
            <person name="Liu W."/>
            <person name="Song Y."/>
            <person name="Salvetti E."/>
            <person name="Wrobel A."/>
            <person name="Rasinkangas P."/>
            <person name="Parkhill J."/>
            <person name="Rea M.C."/>
            <person name="O'Sullivan O."/>
            <person name="Ritari J."/>
            <person name="Douillard F.P."/>
            <person name="Paul Ross R."/>
            <person name="Yang R."/>
            <person name="Briner A.E."/>
            <person name="Felis G.E."/>
            <person name="de Vos W.M."/>
            <person name="Barrangou R."/>
            <person name="Klaenhammer T.R."/>
            <person name="Caufield P.W."/>
            <person name="Cui Y."/>
            <person name="Zhang H."/>
            <person name="O'Toole P.W."/>
        </authorList>
    </citation>
    <scope>NUCLEOTIDE SEQUENCE [LARGE SCALE GENOMIC DNA]</scope>
    <source>
        <strain evidence="2 3">DSM 20253</strain>
    </source>
</reference>
<dbReference type="AlphaFoldDB" id="A0A0R2CYT0"/>
<dbReference type="EMBL" id="AYYI01000048">
    <property type="protein sequence ID" value="KRM97134.1"/>
    <property type="molecule type" value="Genomic_DNA"/>
</dbReference>
<dbReference type="PATRIC" id="fig|1423796.3.peg.1839"/>
<dbReference type="Proteomes" id="UP000051638">
    <property type="component" value="Unassembled WGS sequence"/>
</dbReference>
<dbReference type="STRING" id="1423796.FC24_GL001812"/>
<dbReference type="Pfam" id="PF11877">
    <property type="entry name" value="DUF3397"/>
    <property type="match status" value="1"/>
</dbReference>
<evidence type="ECO:0000256" key="1">
    <source>
        <dbReference type="SAM" id="Phobius"/>
    </source>
</evidence>